<evidence type="ECO:0000313" key="14">
    <source>
        <dbReference type="Proteomes" id="UP000831290"/>
    </source>
</evidence>
<evidence type="ECO:0000256" key="10">
    <source>
        <dbReference type="ARBA" id="ARBA00042639"/>
    </source>
</evidence>
<evidence type="ECO:0000256" key="11">
    <source>
        <dbReference type="ARBA" id="ARBA00049091"/>
    </source>
</evidence>
<dbReference type="GO" id="GO:0005737">
    <property type="term" value="C:cytoplasm"/>
    <property type="evidence" value="ECO:0007669"/>
    <property type="project" value="TreeGrafter"/>
</dbReference>
<dbReference type="InterPro" id="IPR050924">
    <property type="entry name" value="Peroxiredoxin_BCP/PrxQ"/>
</dbReference>
<feature type="domain" description="Thioredoxin" evidence="12">
    <location>
        <begin position="66"/>
        <end position="237"/>
    </location>
</feature>
<proteinExistence type="inferred from homology"/>
<sequence>MKNLTLTLLVLFFTISCKKQVEKETKETEKEVTEVSLETAKVTENDKPVIDYASFGIAAGDIPKGLETGSEVPEVNLINEKGETVSLANLYEAKPLVVIFYRGYWCPVCNKYLSALTANVSQIEEKGAGIIAITPETYENIAKTREKTGLSIPVYYDKDGAAMKAFDVDFAVTTQYDEKIQEKLNASIKETNGADTSFLPVPATYIIDKEGKIIYKQFDPDYHNRASAEEILKHIPQ</sequence>
<gene>
    <name evidence="13" type="ORF">MQE35_16065</name>
</gene>
<dbReference type="SUPFAM" id="SSF52833">
    <property type="entry name" value="Thioredoxin-like"/>
    <property type="match status" value="1"/>
</dbReference>
<dbReference type="PROSITE" id="PS51257">
    <property type="entry name" value="PROKAR_LIPOPROTEIN"/>
    <property type="match status" value="1"/>
</dbReference>
<evidence type="ECO:0000256" key="8">
    <source>
        <dbReference type="ARBA" id="ARBA00032824"/>
    </source>
</evidence>
<reference evidence="13" key="1">
    <citation type="submission" date="2022-03" db="EMBL/GenBank/DDBJ databases">
        <title>Description of Abyssus ytuae gen. nov., sp. nov., a novel member of the family Flavobacteriaceae isolated from the sediment of Mariana Trench.</title>
        <authorList>
            <person name="Zhang J."/>
            <person name="Xu X."/>
        </authorList>
    </citation>
    <scope>NUCLEOTIDE SEQUENCE</scope>
    <source>
        <strain evidence="13">MT3330</strain>
    </source>
</reference>
<comment type="function">
    <text evidence="1">Thiol-specific peroxidase that catalyzes the reduction of hydrogen peroxide and organic hydroperoxides to water and alcohols, respectively. Plays a role in cell protection against oxidative stress by detoxifying peroxides and as sensor of hydrogen peroxide-mediated signaling events.</text>
</comment>
<evidence type="ECO:0000256" key="5">
    <source>
        <dbReference type="ARBA" id="ARBA00023002"/>
    </source>
</evidence>
<dbReference type="Proteomes" id="UP000831290">
    <property type="component" value="Chromosome"/>
</dbReference>
<evidence type="ECO:0000259" key="12">
    <source>
        <dbReference type="PROSITE" id="PS51352"/>
    </source>
</evidence>
<keyword evidence="4" id="KW-0049">Antioxidant</keyword>
<evidence type="ECO:0000256" key="6">
    <source>
        <dbReference type="ARBA" id="ARBA00023157"/>
    </source>
</evidence>
<dbReference type="GO" id="GO:0034599">
    <property type="term" value="P:cellular response to oxidative stress"/>
    <property type="evidence" value="ECO:0007669"/>
    <property type="project" value="TreeGrafter"/>
</dbReference>
<dbReference type="EC" id="1.11.1.24" evidence="2"/>
<keyword evidence="7" id="KW-0676">Redox-active center</keyword>
<dbReference type="InterPro" id="IPR000866">
    <property type="entry name" value="AhpC/TSA"/>
</dbReference>
<evidence type="ECO:0000256" key="4">
    <source>
        <dbReference type="ARBA" id="ARBA00022862"/>
    </source>
</evidence>
<dbReference type="PANTHER" id="PTHR42801:SF7">
    <property type="entry name" value="SLL1159 PROTEIN"/>
    <property type="match status" value="1"/>
</dbReference>
<accession>A0A9E6ZR26</accession>
<comment type="similarity">
    <text evidence="9">Belongs to the peroxiredoxin family. BCP/PrxQ subfamily.</text>
</comment>
<dbReference type="PROSITE" id="PS51352">
    <property type="entry name" value="THIOREDOXIN_2"/>
    <property type="match status" value="1"/>
</dbReference>
<dbReference type="GO" id="GO:0045454">
    <property type="term" value="P:cell redox homeostasis"/>
    <property type="evidence" value="ECO:0007669"/>
    <property type="project" value="TreeGrafter"/>
</dbReference>
<keyword evidence="6" id="KW-1015">Disulfide bond</keyword>
<protein>
    <recommendedName>
        <fullName evidence="2">thioredoxin-dependent peroxiredoxin</fullName>
        <ecNumber evidence="2">1.11.1.24</ecNumber>
    </recommendedName>
    <alternativeName>
        <fullName evidence="8">Thioredoxin peroxidase</fullName>
    </alternativeName>
    <alternativeName>
        <fullName evidence="10">Thioredoxin-dependent peroxiredoxin Bcp</fullName>
    </alternativeName>
</protein>
<dbReference type="InterPro" id="IPR013766">
    <property type="entry name" value="Thioredoxin_domain"/>
</dbReference>
<keyword evidence="5" id="KW-0560">Oxidoreductase</keyword>
<evidence type="ECO:0000256" key="1">
    <source>
        <dbReference type="ARBA" id="ARBA00003330"/>
    </source>
</evidence>
<name>A0A9E6ZR26_9FLAO</name>
<dbReference type="GO" id="GO:0008379">
    <property type="term" value="F:thioredoxin peroxidase activity"/>
    <property type="evidence" value="ECO:0007669"/>
    <property type="project" value="TreeGrafter"/>
</dbReference>
<organism evidence="13 14">
    <name type="scientific">Abyssalbus ytuae</name>
    <dbReference type="NCBI Taxonomy" id="2926907"/>
    <lineage>
        <taxon>Bacteria</taxon>
        <taxon>Pseudomonadati</taxon>
        <taxon>Bacteroidota</taxon>
        <taxon>Flavobacteriia</taxon>
        <taxon>Flavobacteriales</taxon>
        <taxon>Flavobacteriaceae</taxon>
        <taxon>Abyssalbus</taxon>
    </lineage>
</organism>
<dbReference type="RefSeq" id="WP_255842550.1">
    <property type="nucleotide sequence ID" value="NZ_CP094358.1"/>
</dbReference>
<dbReference type="EMBL" id="CP094358">
    <property type="protein sequence ID" value="UOB17238.1"/>
    <property type="molecule type" value="Genomic_DNA"/>
</dbReference>
<dbReference type="KEGG" id="fbm:MQE35_16065"/>
<evidence type="ECO:0000256" key="7">
    <source>
        <dbReference type="ARBA" id="ARBA00023284"/>
    </source>
</evidence>
<dbReference type="AlphaFoldDB" id="A0A9E6ZR26"/>
<evidence type="ECO:0000256" key="3">
    <source>
        <dbReference type="ARBA" id="ARBA00022559"/>
    </source>
</evidence>
<dbReference type="PANTHER" id="PTHR42801">
    <property type="entry name" value="THIOREDOXIN-DEPENDENT PEROXIDE REDUCTASE"/>
    <property type="match status" value="1"/>
</dbReference>
<dbReference type="InterPro" id="IPR036249">
    <property type="entry name" value="Thioredoxin-like_sf"/>
</dbReference>
<keyword evidence="14" id="KW-1185">Reference proteome</keyword>
<comment type="catalytic activity">
    <reaction evidence="11">
        <text>a hydroperoxide + [thioredoxin]-dithiol = an alcohol + [thioredoxin]-disulfide + H2O</text>
        <dbReference type="Rhea" id="RHEA:62620"/>
        <dbReference type="Rhea" id="RHEA-COMP:10698"/>
        <dbReference type="Rhea" id="RHEA-COMP:10700"/>
        <dbReference type="ChEBI" id="CHEBI:15377"/>
        <dbReference type="ChEBI" id="CHEBI:29950"/>
        <dbReference type="ChEBI" id="CHEBI:30879"/>
        <dbReference type="ChEBI" id="CHEBI:35924"/>
        <dbReference type="ChEBI" id="CHEBI:50058"/>
        <dbReference type="EC" id="1.11.1.24"/>
    </reaction>
</comment>
<evidence type="ECO:0000256" key="2">
    <source>
        <dbReference type="ARBA" id="ARBA00013017"/>
    </source>
</evidence>
<dbReference type="Pfam" id="PF00578">
    <property type="entry name" value="AhpC-TSA"/>
    <property type="match status" value="1"/>
</dbReference>
<dbReference type="CDD" id="cd02970">
    <property type="entry name" value="PRX_like2"/>
    <property type="match status" value="1"/>
</dbReference>
<dbReference type="Gene3D" id="3.40.30.10">
    <property type="entry name" value="Glutaredoxin"/>
    <property type="match status" value="1"/>
</dbReference>
<evidence type="ECO:0000256" key="9">
    <source>
        <dbReference type="ARBA" id="ARBA00038489"/>
    </source>
</evidence>
<evidence type="ECO:0000313" key="13">
    <source>
        <dbReference type="EMBL" id="UOB17238.1"/>
    </source>
</evidence>
<keyword evidence="3" id="KW-0575">Peroxidase</keyword>